<evidence type="ECO:0000256" key="1">
    <source>
        <dbReference type="SAM" id="Coils"/>
    </source>
</evidence>
<comment type="caution">
    <text evidence="2">The sequence shown here is derived from an EMBL/GenBank/DDBJ whole genome shotgun (WGS) entry which is preliminary data.</text>
</comment>
<feature type="coiled-coil region" evidence="1">
    <location>
        <begin position="146"/>
        <end position="173"/>
    </location>
</feature>
<dbReference type="EMBL" id="JAYKXP010000051">
    <property type="protein sequence ID" value="KAK7036531.1"/>
    <property type="molecule type" value="Genomic_DNA"/>
</dbReference>
<keyword evidence="3" id="KW-1185">Reference proteome</keyword>
<proteinExistence type="predicted"/>
<dbReference type="AlphaFoldDB" id="A0AAW0CDC5"/>
<evidence type="ECO:0000313" key="3">
    <source>
        <dbReference type="Proteomes" id="UP001383192"/>
    </source>
</evidence>
<keyword evidence="1" id="KW-0175">Coiled coil</keyword>
<dbReference type="Proteomes" id="UP001383192">
    <property type="component" value="Unassembled WGS sequence"/>
</dbReference>
<name>A0AAW0CDC5_9AGAR</name>
<sequence>MSSRVMDDPFQQVSALTTIVTSLGGPNINPEDIRWVMQVDKGRELVEWLVSQVQDVDLDDAEGFRASLSQIALEKEEHDILGAQTMLTGPGSLAEVDTTQYIPPSRQRERVILFENLAYTTENEVYVLKNRIQQTELASKHLAHTMNKLNSEIQQMKCDNEGLHERLSELSIENNSVITTAVSRASDLLEEFSSSMKREPNSQPEKAYLDRILNLRTRYINDYQNITRDIDHAKERMTSASAIEAEANFLHAALYEVDF</sequence>
<evidence type="ECO:0000313" key="2">
    <source>
        <dbReference type="EMBL" id="KAK7036531.1"/>
    </source>
</evidence>
<gene>
    <name evidence="2" type="ORF">VNI00_011728</name>
</gene>
<reference evidence="2 3" key="1">
    <citation type="submission" date="2024-01" db="EMBL/GenBank/DDBJ databases">
        <title>A draft genome for a cacao thread blight-causing isolate of Paramarasmius palmivorus.</title>
        <authorList>
            <person name="Baruah I.K."/>
            <person name="Bukari Y."/>
            <person name="Amoako-Attah I."/>
            <person name="Meinhardt L.W."/>
            <person name="Bailey B.A."/>
            <person name="Cohen S.P."/>
        </authorList>
    </citation>
    <scope>NUCLEOTIDE SEQUENCE [LARGE SCALE GENOMIC DNA]</scope>
    <source>
        <strain evidence="2 3">GH-12</strain>
    </source>
</reference>
<accession>A0AAW0CDC5</accession>
<protein>
    <submittedName>
        <fullName evidence="2">Uncharacterized protein</fullName>
    </submittedName>
</protein>
<organism evidence="2 3">
    <name type="scientific">Paramarasmius palmivorus</name>
    <dbReference type="NCBI Taxonomy" id="297713"/>
    <lineage>
        <taxon>Eukaryota</taxon>
        <taxon>Fungi</taxon>
        <taxon>Dikarya</taxon>
        <taxon>Basidiomycota</taxon>
        <taxon>Agaricomycotina</taxon>
        <taxon>Agaricomycetes</taxon>
        <taxon>Agaricomycetidae</taxon>
        <taxon>Agaricales</taxon>
        <taxon>Marasmiineae</taxon>
        <taxon>Marasmiaceae</taxon>
        <taxon>Paramarasmius</taxon>
    </lineage>
</organism>